<dbReference type="GO" id="GO:0008168">
    <property type="term" value="F:methyltransferase activity"/>
    <property type="evidence" value="ECO:0007669"/>
    <property type="project" value="UniProtKB-KW"/>
</dbReference>
<name>A0A1U7JHZ4_9HYPH</name>
<dbReference type="AlphaFoldDB" id="A0A1U7JHZ4"/>
<feature type="repeat" description="TPR" evidence="4">
    <location>
        <begin position="9"/>
        <end position="42"/>
    </location>
</feature>
<feature type="domain" description="Methyltransferase type 12" evidence="5">
    <location>
        <begin position="110"/>
        <end position="201"/>
    </location>
</feature>
<dbReference type="PROSITE" id="PS50005">
    <property type="entry name" value="TPR"/>
    <property type="match status" value="1"/>
</dbReference>
<keyword evidence="4" id="KW-0802">TPR repeat</keyword>
<evidence type="ECO:0000313" key="6">
    <source>
        <dbReference type="EMBL" id="OKL44271.1"/>
    </source>
</evidence>
<protein>
    <submittedName>
        <fullName evidence="6">S-adenosylmethionine-dependent methyltransferase</fullName>
    </submittedName>
</protein>
<keyword evidence="7" id="KW-1185">Reference proteome</keyword>
<organism evidence="6 7">
    <name type="scientific">Pseudovibrio exalbescens</name>
    <dbReference type="NCBI Taxonomy" id="197461"/>
    <lineage>
        <taxon>Bacteria</taxon>
        <taxon>Pseudomonadati</taxon>
        <taxon>Pseudomonadota</taxon>
        <taxon>Alphaproteobacteria</taxon>
        <taxon>Hyphomicrobiales</taxon>
        <taxon>Stappiaceae</taxon>
        <taxon>Pseudovibrio</taxon>
    </lineage>
</organism>
<dbReference type="Pfam" id="PF08242">
    <property type="entry name" value="Methyltransf_12"/>
    <property type="match status" value="1"/>
</dbReference>
<reference evidence="6 7" key="1">
    <citation type="submission" date="2016-03" db="EMBL/GenBank/DDBJ databases">
        <title>Genome sequence of Nesiotobacter sp. nov., a moderately halophilic alphaproteobacterium isolated from the Yellow Sea, China.</title>
        <authorList>
            <person name="Zhang G."/>
            <person name="Zhang R."/>
        </authorList>
    </citation>
    <scope>NUCLEOTIDE SEQUENCE [LARGE SCALE GENOMIC DNA]</scope>
    <source>
        <strain evidence="6 7">WB1-6</strain>
    </source>
</reference>
<dbReference type="PANTHER" id="PTHR43464">
    <property type="entry name" value="METHYLTRANSFERASE"/>
    <property type="match status" value="1"/>
</dbReference>
<dbReference type="SUPFAM" id="SSF53335">
    <property type="entry name" value="S-adenosyl-L-methionine-dependent methyltransferases"/>
    <property type="match status" value="1"/>
</dbReference>
<dbReference type="GO" id="GO:0032259">
    <property type="term" value="P:methylation"/>
    <property type="evidence" value="ECO:0007669"/>
    <property type="project" value="UniProtKB-KW"/>
</dbReference>
<proteinExistence type="predicted"/>
<dbReference type="InterPro" id="IPR019734">
    <property type="entry name" value="TPR_rpt"/>
</dbReference>
<dbReference type="EMBL" id="LVVZ01000014">
    <property type="protein sequence ID" value="OKL44271.1"/>
    <property type="molecule type" value="Genomic_DNA"/>
</dbReference>
<dbReference type="Gene3D" id="3.40.50.150">
    <property type="entry name" value="Vaccinia Virus protein VP39"/>
    <property type="match status" value="1"/>
</dbReference>
<evidence type="ECO:0000256" key="1">
    <source>
        <dbReference type="ARBA" id="ARBA00022603"/>
    </source>
</evidence>
<keyword evidence="3" id="KW-0949">S-adenosyl-L-methionine</keyword>
<comment type="caution">
    <text evidence="6">The sequence shown here is derived from an EMBL/GenBank/DDBJ whole genome shotgun (WGS) entry which is preliminary data.</text>
</comment>
<evidence type="ECO:0000313" key="7">
    <source>
        <dbReference type="Proteomes" id="UP000185783"/>
    </source>
</evidence>
<evidence type="ECO:0000256" key="3">
    <source>
        <dbReference type="ARBA" id="ARBA00022691"/>
    </source>
</evidence>
<dbReference type="InterPro" id="IPR013217">
    <property type="entry name" value="Methyltransf_12"/>
</dbReference>
<dbReference type="RefSeq" id="WP_028480724.1">
    <property type="nucleotide sequence ID" value="NZ_LVVZ01000014.1"/>
</dbReference>
<evidence type="ECO:0000259" key="5">
    <source>
        <dbReference type="Pfam" id="PF08242"/>
    </source>
</evidence>
<evidence type="ECO:0000256" key="2">
    <source>
        <dbReference type="ARBA" id="ARBA00022679"/>
    </source>
</evidence>
<keyword evidence="2 6" id="KW-0808">Transferase</keyword>
<dbReference type="STRING" id="197461.A3843_07625"/>
<keyword evidence="1 6" id="KW-0489">Methyltransferase</keyword>
<accession>A0A1U7JHZ4</accession>
<dbReference type="InterPro" id="IPR029063">
    <property type="entry name" value="SAM-dependent_MTases_sf"/>
</dbReference>
<dbReference type="CDD" id="cd02440">
    <property type="entry name" value="AdoMet_MTases"/>
    <property type="match status" value="1"/>
</dbReference>
<sequence length="271" mass="29364">MSSIDDDALAEAYNRALDLEKAGKLDEAAEAYAEVLRLDPADHGGAAVRLASMGRGSTPPKAPDAYVSTLFDQHAEVFDSVLVDQLGYSVPLQVRARLDEIAPGPYARLLDLGCGTGLTGEALEDVTEDRTGVDISEGMVEIADEKEVYDALYVSELVHFLSAIDAPQWDLIVATDVLPYMGDLEAFFAGLARHCAADGILAFSSETQPDDTFGSASFRVGQFQRFAHRKEYVTALLEANGFTCLESNPIIVRYEQGQPVPGHLYLARKQS</sequence>
<dbReference type="Proteomes" id="UP000185783">
    <property type="component" value="Unassembled WGS sequence"/>
</dbReference>
<gene>
    <name evidence="6" type="ORF">A3843_07625</name>
</gene>
<evidence type="ECO:0000256" key="4">
    <source>
        <dbReference type="PROSITE-ProRule" id="PRU00339"/>
    </source>
</evidence>
<dbReference type="PANTHER" id="PTHR43464:SF19">
    <property type="entry name" value="UBIQUINONE BIOSYNTHESIS O-METHYLTRANSFERASE, MITOCHONDRIAL"/>
    <property type="match status" value="1"/>
</dbReference>